<feature type="active site" description="Proton donor" evidence="6">
    <location>
        <position position="103"/>
    </location>
</feature>
<reference evidence="10" key="1">
    <citation type="journal article" date="2017" name="Proc. Natl. Acad. Sci. U.S.A.">
        <title>Simulation of Deepwater Horizon oil plume reveals substrate specialization within a complex community of hydrocarbon-degraders.</title>
        <authorList>
            <person name="Hu P."/>
            <person name="Dubinsky E.A."/>
            <person name="Probst A.J."/>
            <person name="Wang J."/>
            <person name="Sieber C.M.K."/>
            <person name="Tom L.M."/>
            <person name="Gardinali P."/>
            <person name="Banfield J.F."/>
            <person name="Atlas R.M."/>
            <person name="Andersen G.L."/>
        </authorList>
    </citation>
    <scope>NUCLEOTIDE SEQUENCE [LARGE SCALE GENOMIC DNA]</scope>
</reference>
<keyword evidence="1 5" id="KW-0285">Flavoprotein</keyword>
<feature type="binding site" evidence="7">
    <location>
        <begin position="15"/>
        <end position="17"/>
    </location>
    <ligand>
        <name>FMN</name>
        <dbReference type="ChEBI" id="CHEBI:58210"/>
    </ligand>
</feature>
<proteinExistence type="inferred from homology"/>
<keyword evidence="3 5" id="KW-0819">tRNA processing</keyword>
<organism evidence="9 10">
    <name type="scientific">Halobacteriovorax marinus</name>
    <dbReference type="NCBI Taxonomy" id="97084"/>
    <lineage>
        <taxon>Bacteria</taxon>
        <taxon>Pseudomonadati</taxon>
        <taxon>Bdellovibrionota</taxon>
        <taxon>Bacteriovoracia</taxon>
        <taxon>Bacteriovoracales</taxon>
        <taxon>Halobacteriovoraceae</taxon>
        <taxon>Halobacteriovorax</taxon>
    </lineage>
</organism>
<dbReference type="EC" id="1.3.1.-" evidence="5"/>
<evidence type="ECO:0000259" key="8">
    <source>
        <dbReference type="Pfam" id="PF01207"/>
    </source>
</evidence>
<dbReference type="PANTHER" id="PTHR11082">
    <property type="entry name" value="TRNA-DIHYDROURIDINE SYNTHASE"/>
    <property type="match status" value="1"/>
</dbReference>
<gene>
    <name evidence="9" type="ORF">A9Q84_18140</name>
</gene>
<protein>
    <recommendedName>
        <fullName evidence="5">tRNA-dihydrouridine synthase</fullName>
        <ecNumber evidence="5">1.3.1.-</ecNumber>
    </recommendedName>
</protein>
<dbReference type="GO" id="GO:0050660">
    <property type="term" value="F:flavin adenine dinucleotide binding"/>
    <property type="evidence" value="ECO:0007669"/>
    <property type="project" value="InterPro"/>
</dbReference>
<keyword evidence="4 5" id="KW-0560">Oxidoreductase</keyword>
<evidence type="ECO:0000256" key="5">
    <source>
        <dbReference type="PIRNR" id="PIRNR006621"/>
    </source>
</evidence>
<dbReference type="InterPro" id="IPR013785">
    <property type="entry name" value="Aldolase_TIM"/>
</dbReference>
<dbReference type="Gene3D" id="3.20.20.70">
    <property type="entry name" value="Aldolase class I"/>
    <property type="match status" value="1"/>
</dbReference>
<feature type="binding site" evidence="7">
    <location>
        <position position="73"/>
    </location>
    <ligand>
        <name>FMN</name>
        <dbReference type="ChEBI" id="CHEBI:58210"/>
    </ligand>
</feature>
<feature type="domain" description="DUS-like FMN-binding" evidence="8">
    <location>
        <begin position="12"/>
        <end position="244"/>
    </location>
</feature>
<evidence type="ECO:0000256" key="7">
    <source>
        <dbReference type="PIRSR" id="PIRSR006621-2"/>
    </source>
</evidence>
<evidence type="ECO:0000256" key="2">
    <source>
        <dbReference type="ARBA" id="ARBA00022643"/>
    </source>
</evidence>
<feature type="binding site" evidence="7">
    <location>
        <begin position="227"/>
        <end position="228"/>
    </location>
    <ligand>
        <name>FMN</name>
        <dbReference type="ChEBI" id="CHEBI:58210"/>
    </ligand>
</feature>
<evidence type="ECO:0000256" key="1">
    <source>
        <dbReference type="ARBA" id="ARBA00022630"/>
    </source>
</evidence>
<feature type="binding site" evidence="7">
    <location>
        <position position="172"/>
    </location>
    <ligand>
        <name>FMN</name>
        <dbReference type="ChEBI" id="CHEBI:58210"/>
    </ligand>
</feature>
<sequence>MSFSKYANFPFMMAPMVGLSHVGMRQMLRRYLPKGAQTIWPTEMLNSRRLLHQTPGETNETFRAENETDLHPQILGNEERFIANSLERLEAWGIKGIDINMGCPVSKALRHNYGVSLMGDIEYAREVVRMTTRHTNLPVSVKLRAADQGNKDFLLEFVNALVEGGASWVCLHPREAKQKRKGEADWEQIKFLKDNVDIPVIGNGDIHTYQDALRMMSETGCDGVMIGRALTAKPWILWQIGHALGFENPEGLIGPPPQTPEEEAQEYGRALFHFAEETQKYFDEKQAMKRIKFFVIVGHVWLNFGHSLMSKVHKAKNVEAMKETILNFFTASGLKMAERTELRY</sequence>
<dbReference type="InterPro" id="IPR035587">
    <property type="entry name" value="DUS-like_FMN-bd"/>
</dbReference>
<comment type="cofactor">
    <cofactor evidence="5 7">
        <name>FMN</name>
        <dbReference type="ChEBI" id="CHEBI:58210"/>
    </cofactor>
</comment>
<name>A0A1Y5F3Z4_9BACT</name>
<dbReference type="EMBL" id="MAAO01000011">
    <property type="protein sequence ID" value="OUR94223.1"/>
    <property type="molecule type" value="Genomic_DNA"/>
</dbReference>
<keyword evidence="2 5" id="KW-0288">FMN</keyword>
<comment type="function">
    <text evidence="5">Catalyzes the synthesis of 5,6-dihydrouridine (D), a modified base found in the D-loop of most tRNAs, via the reduction of the C5-C6 double bond in target uridines.</text>
</comment>
<dbReference type="InterPro" id="IPR001269">
    <property type="entry name" value="DUS_fam"/>
</dbReference>
<dbReference type="PANTHER" id="PTHR11082:SF25">
    <property type="entry name" value="DUS-LIKE FMN-BINDING DOMAIN-CONTAINING PROTEIN"/>
    <property type="match status" value="1"/>
</dbReference>
<feature type="binding site" evidence="7">
    <location>
        <position position="142"/>
    </location>
    <ligand>
        <name>FMN</name>
        <dbReference type="ChEBI" id="CHEBI:58210"/>
    </ligand>
</feature>
<dbReference type="Pfam" id="PF01207">
    <property type="entry name" value="Dus"/>
    <property type="match status" value="1"/>
</dbReference>
<accession>A0A1Y5F3Z4</accession>
<comment type="caution">
    <text evidence="9">The sequence shown here is derived from an EMBL/GenBank/DDBJ whole genome shotgun (WGS) entry which is preliminary data.</text>
</comment>
<dbReference type="AlphaFoldDB" id="A0A1Y5F3Z4"/>
<dbReference type="CDD" id="cd02801">
    <property type="entry name" value="DUS_like_FMN"/>
    <property type="match status" value="1"/>
</dbReference>
<evidence type="ECO:0000256" key="3">
    <source>
        <dbReference type="ARBA" id="ARBA00022694"/>
    </source>
</evidence>
<evidence type="ECO:0000313" key="9">
    <source>
        <dbReference type="EMBL" id="OUR94223.1"/>
    </source>
</evidence>
<evidence type="ECO:0000313" key="10">
    <source>
        <dbReference type="Proteomes" id="UP000196531"/>
    </source>
</evidence>
<evidence type="ECO:0000256" key="6">
    <source>
        <dbReference type="PIRSR" id="PIRSR006621-1"/>
    </source>
</evidence>
<evidence type="ECO:0000256" key="4">
    <source>
        <dbReference type="ARBA" id="ARBA00023002"/>
    </source>
</evidence>
<keyword evidence="7" id="KW-0547">Nucleotide-binding</keyword>
<dbReference type="GO" id="GO:0017150">
    <property type="term" value="F:tRNA dihydrouridine synthase activity"/>
    <property type="evidence" value="ECO:0007669"/>
    <property type="project" value="InterPro"/>
</dbReference>
<comment type="similarity">
    <text evidence="5">Belongs to the dus family.</text>
</comment>
<dbReference type="SUPFAM" id="SSF51395">
    <property type="entry name" value="FMN-linked oxidoreductases"/>
    <property type="match status" value="1"/>
</dbReference>
<dbReference type="Proteomes" id="UP000196531">
    <property type="component" value="Unassembled WGS sequence"/>
</dbReference>
<dbReference type="PIRSF" id="PIRSF006621">
    <property type="entry name" value="Dus"/>
    <property type="match status" value="1"/>
</dbReference>